<dbReference type="Proteomes" id="UP001458880">
    <property type="component" value="Unassembled WGS sequence"/>
</dbReference>
<sequence length="158" mass="18258">MQSSLLVFDSSSMYRKKILTENGIEQFWANFTGLSYDDDTGFSNADSDEDRILPESDNEVEVEDVGRSASGNSVQEESEDEEDNLPLSSFVPLKRSKVTVKKDILWKSKFLIWNDDQLRFHGDIEVSEEILALEQQFFNSFFNKNCRRIQFICCSDQN</sequence>
<evidence type="ECO:0000313" key="2">
    <source>
        <dbReference type="EMBL" id="KAK9702040.1"/>
    </source>
</evidence>
<gene>
    <name evidence="2" type="ORF">QE152_g30205</name>
</gene>
<protein>
    <submittedName>
        <fullName evidence="2">Uncharacterized protein</fullName>
    </submittedName>
</protein>
<feature type="region of interest" description="Disordered" evidence="1">
    <location>
        <begin position="45"/>
        <end position="85"/>
    </location>
</feature>
<organism evidence="2 3">
    <name type="scientific">Popillia japonica</name>
    <name type="common">Japanese beetle</name>
    <dbReference type="NCBI Taxonomy" id="7064"/>
    <lineage>
        <taxon>Eukaryota</taxon>
        <taxon>Metazoa</taxon>
        <taxon>Ecdysozoa</taxon>
        <taxon>Arthropoda</taxon>
        <taxon>Hexapoda</taxon>
        <taxon>Insecta</taxon>
        <taxon>Pterygota</taxon>
        <taxon>Neoptera</taxon>
        <taxon>Endopterygota</taxon>
        <taxon>Coleoptera</taxon>
        <taxon>Polyphaga</taxon>
        <taxon>Scarabaeiformia</taxon>
        <taxon>Scarabaeidae</taxon>
        <taxon>Rutelinae</taxon>
        <taxon>Popillia</taxon>
    </lineage>
</organism>
<proteinExistence type="predicted"/>
<reference evidence="2 3" key="1">
    <citation type="journal article" date="2024" name="BMC Genomics">
        <title>De novo assembly and annotation of Popillia japonica's genome with initial clues to its potential as an invasive pest.</title>
        <authorList>
            <person name="Cucini C."/>
            <person name="Boschi S."/>
            <person name="Funari R."/>
            <person name="Cardaioli E."/>
            <person name="Iannotti N."/>
            <person name="Marturano G."/>
            <person name="Paoli F."/>
            <person name="Bruttini M."/>
            <person name="Carapelli A."/>
            <person name="Frati F."/>
            <person name="Nardi F."/>
        </authorList>
    </citation>
    <scope>NUCLEOTIDE SEQUENCE [LARGE SCALE GENOMIC DNA]</scope>
    <source>
        <strain evidence="2">DMR45628</strain>
    </source>
</reference>
<keyword evidence="3" id="KW-1185">Reference proteome</keyword>
<name>A0AAW1JFL9_POPJA</name>
<dbReference type="AlphaFoldDB" id="A0AAW1JFL9"/>
<accession>A0AAW1JFL9</accession>
<dbReference type="EMBL" id="JASPKY010000401">
    <property type="protein sequence ID" value="KAK9702040.1"/>
    <property type="molecule type" value="Genomic_DNA"/>
</dbReference>
<comment type="caution">
    <text evidence="2">The sequence shown here is derived from an EMBL/GenBank/DDBJ whole genome shotgun (WGS) entry which is preliminary data.</text>
</comment>
<evidence type="ECO:0000256" key="1">
    <source>
        <dbReference type="SAM" id="MobiDB-lite"/>
    </source>
</evidence>
<evidence type="ECO:0000313" key="3">
    <source>
        <dbReference type="Proteomes" id="UP001458880"/>
    </source>
</evidence>